<sequence length="123" mass="14148">MINHRTLCVLSSWSFISLHFVAHDIVISFKFFAPHLQRRSKEGVASFIGILVRDLFCNVCVCIETTAILINDACTVGFVIFSNMWENWFESIETMWFDVVTGYPDAYFPTSPLCDDGTFFWPC</sequence>
<organism evidence="1 2">
    <name type="scientific">Gymnopus androsaceus JB14</name>
    <dbReference type="NCBI Taxonomy" id="1447944"/>
    <lineage>
        <taxon>Eukaryota</taxon>
        <taxon>Fungi</taxon>
        <taxon>Dikarya</taxon>
        <taxon>Basidiomycota</taxon>
        <taxon>Agaricomycotina</taxon>
        <taxon>Agaricomycetes</taxon>
        <taxon>Agaricomycetidae</taxon>
        <taxon>Agaricales</taxon>
        <taxon>Marasmiineae</taxon>
        <taxon>Omphalotaceae</taxon>
        <taxon>Gymnopus</taxon>
    </lineage>
</organism>
<reference evidence="1" key="1">
    <citation type="journal article" date="2019" name="Environ. Microbiol.">
        <title>Fungal ecological strategies reflected in gene transcription - a case study of two litter decomposers.</title>
        <authorList>
            <person name="Barbi F."/>
            <person name="Kohler A."/>
            <person name="Barry K."/>
            <person name="Baskaran P."/>
            <person name="Daum C."/>
            <person name="Fauchery L."/>
            <person name="Ihrmark K."/>
            <person name="Kuo A."/>
            <person name="LaButti K."/>
            <person name="Lipzen A."/>
            <person name="Morin E."/>
            <person name="Grigoriev I.V."/>
            <person name="Henrissat B."/>
            <person name="Lindahl B."/>
            <person name="Martin F."/>
        </authorList>
    </citation>
    <scope>NUCLEOTIDE SEQUENCE</scope>
    <source>
        <strain evidence="1">JB14</strain>
    </source>
</reference>
<dbReference type="AlphaFoldDB" id="A0A6A4HSC6"/>
<evidence type="ECO:0000313" key="2">
    <source>
        <dbReference type="Proteomes" id="UP000799118"/>
    </source>
</evidence>
<name>A0A6A4HSC6_9AGAR</name>
<evidence type="ECO:0000313" key="1">
    <source>
        <dbReference type="EMBL" id="KAE9399934.1"/>
    </source>
</evidence>
<accession>A0A6A4HSC6</accession>
<dbReference type="EMBL" id="ML769463">
    <property type="protein sequence ID" value="KAE9399934.1"/>
    <property type="molecule type" value="Genomic_DNA"/>
</dbReference>
<keyword evidence="2" id="KW-1185">Reference proteome</keyword>
<proteinExistence type="predicted"/>
<protein>
    <submittedName>
        <fullName evidence="1">Uncharacterized protein</fullName>
    </submittedName>
</protein>
<gene>
    <name evidence="1" type="ORF">BT96DRAFT_677077</name>
</gene>
<dbReference type="Proteomes" id="UP000799118">
    <property type="component" value="Unassembled WGS sequence"/>
</dbReference>